<feature type="transmembrane region" description="Helical" evidence="5">
    <location>
        <begin position="374"/>
        <end position="392"/>
    </location>
</feature>
<dbReference type="PROSITE" id="PS50850">
    <property type="entry name" value="MFS"/>
    <property type="match status" value="1"/>
</dbReference>
<feature type="transmembrane region" description="Helical" evidence="5">
    <location>
        <begin position="210"/>
        <end position="229"/>
    </location>
</feature>
<keyword evidence="4 5" id="KW-0472">Membrane</keyword>
<evidence type="ECO:0000259" key="6">
    <source>
        <dbReference type="PROSITE" id="PS50850"/>
    </source>
</evidence>
<evidence type="ECO:0000256" key="1">
    <source>
        <dbReference type="ARBA" id="ARBA00004141"/>
    </source>
</evidence>
<dbReference type="PANTHER" id="PTHR23501">
    <property type="entry name" value="MAJOR FACILITATOR SUPERFAMILY"/>
    <property type="match status" value="1"/>
</dbReference>
<dbReference type="GO" id="GO:0005886">
    <property type="term" value="C:plasma membrane"/>
    <property type="evidence" value="ECO:0007669"/>
    <property type="project" value="TreeGrafter"/>
</dbReference>
<feature type="transmembrane region" description="Helical" evidence="5">
    <location>
        <begin position="38"/>
        <end position="60"/>
    </location>
</feature>
<feature type="transmembrane region" description="Helical" evidence="5">
    <location>
        <begin position="107"/>
        <end position="126"/>
    </location>
</feature>
<name>A0A6J6DZV1_9ZZZZ</name>
<dbReference type="SUPFAM" id="SSF103473">
    <property type="entry name" value="MFS general substrate transporter"/>
    <property type="match status" value="1"/>
</dbReference>
<dbReference type="PANTHER" id="PTHR23501:SF197">
    <property type="entry name" value="COMD"/>
    <property type="match status" value="1"/>
</dbReference>
<gene>
    <name evidence="7" type="ORF">UFOPK1650_00530</name>
</gene>
<dbReference type="Pfam" id="PF07690">
    <property type="entry name" value="MFS_1"/>
    <property type="match status" value="1"/>
</dbReference>
<feature type="transmembrane region" description="Helical" evidence="5">
    <location>
        <begin position="176"/>
        <end position="198"/>
    </location>
</feature>
<reference evidence="7" key="1">
    <citation type="submission" date="2020-05" db="EMBL/GenBank/DDBJ databases">
        <authorList>
            <person name="Chiriac C."/>
            <person name="Salcher M."/>
            <person name="Ghai R."/>
            <person name="Kavagutti S V."/>
        </authorList>
    </citation>
    <scope>NUCLEOTIDE SEQUENCE</scope>
</reference>
<dbReference type="InterPro" id="IPR011701">
    <property type="entry name" value="MFS"/>
</dbReference>
<proteinExistence type="predicted"/>
<keyword evidence="3 5" id="KW-1133">Transmembrane helix</keyword>
<dbReference type="EMBL" id="CAEZTJ010000061">
    <property type="protein sequence ID" value="CAB4567533.1"/>
    <property type="molecule type" value="Genomic_DNA"/>
</dbReference>
<keyword evidence="2 5" id="KW-0812">Transmembrane</keyword>
<dbReference type="GO" id="GO:0022857">
    <property type="term" value="F:transmembrane transporter activity"/>
    <property type="evidence" value="ECO:0007669"/>
    <property type="project" value="InterPro"/>
</dbReference>
<sequence length="411" mass="44830">MTQLILFRAIQGIGAGGLFALSFIIIGDIVSPRERGKYQGLFGAVWGVSSVAGPLLGGFFADQGEILGITGWRWIFYINIPFGILALLVTSSVLHIPRANVKHAIDYLGALFMVIGVAAILLAISVTGPVDGWLHPYTLSYFAIAILFTALFIWWESKVEEPLLPLRLFKNHTFSLTSAIGFIIGAGMFGAIVLLPLYMQVNLQYTPSEAGIRLIPMMLGIVAMAVTSGRLISKTGKYKRFPVAGMVVLIIAMGLFTTINKEMPYWQLAIYAMLMGMGVGLSMQTIVIALQNDVEYRDMGVATSSNTFFRSLGASFGTAIFGTVLTNRFVSEIESNLPAGSAPDAILGVTENTAIIATLPAEIQQLIFTSFDRAFSLVFWIALPLIVIGFLLTTRLRERPLRESIDRQTIE</sequence>
<feature type="transmembrane region" description="Helical" evidence="5">
    <location>
        <begin position="311"/>
        <end position="330"/>
    </location>
</feature>
<evidence type="ECO:0000256" key="5">
    <source>
        <dbReference type="SAM" id="Phobius"/>
    </source>
</evidence>
<protein>
    <submittedName>
        <fullName evidence="7">Unannotated protein</fullName>
    </submittedName>
</protein>
<evidence type="ECO:0000256" key="2">
    <source>
        <dbReference type="ARBA" id="ARBA00022692"/>
    </source>
</evidence>
<dbReference type="Gene3D" id="1.20.1720.10">
    <property type="entry name" value="Multidrug resistance protein D"/>
    <property type="match status" value="1"/>
</dbReference>
<dbReference type="InterPro" id="IPR036259">
    <property type="entry name" value="MFS_trans_sf"/>
</dbReference>
<feature type="transmembrane region" description="Helical" evidence="5">
    <location>
        <begin position="241"/>
        <end position="259"/>
    </location>
</feature>
<evidence type="ECO:0000256" key="3">
    <source>
        <dbReference type="ARBA" id="ARBA00022989"/>
    </source>
</evidence>
<feature type="domain" description="Major facilitator superfamily (MFS) profile" evidence="6">
    <location>
        <begin position="1"/>
        <end position="401"/>
    </location>
</feature>
<feature type="transmembrane region" description="Helical" evidence="5">
    <location>
        <begin position="6"/>
        <end position="26"/>
    </location>
</feature>
<comment type="subcellular location">
    <subcellularLocation>
        <location evidence="1">Membrane</location>
        <topology evidence="1">Multi-pass membrane protein</topology>
    </subcellularLocation>
</comment>
<dbReference type="AlphaFoldDB" id="A0A6J6DZV1"/>
<evidence type="ECO:0000256" key="4">
    <source>
        <dbReference type="ARBA" id="ARBA00023136"/>
    </source>
</evidence>
<organism evidence="7">
    <name type="scientific">freshwater metagenome</name>
    <dbReference type="NCBI Taxonomy" id="449393"/>
    <lineage>
        <taxon>unclassified sequences</taxon>
        <taxon>metagenomes</taxon>
        <taxon>ecological metagenomes</taxon>
    </lineage>
</organism>
<feature type="transmembrane region" description="Helical" evidence="5">
    <location>
        <begin position="265"/>
        <end position="290"/>
    </location>
</feature>
<evidence type="ECO:0000313" key="7">
    <source>
        <dbReference type="EMBL" id="CAB4567533.1"/>
    </source>
</evidence>
<feature type="transmembrane region" description="Helical" evidence="5">
    <location>
        <begin position="138"/>
        <end position="155"/>
    </location>
</feature>
<accession>A0A6J6DZV1</accession>
<feature type="transmembrane region" description="Helical" evidence="5">
    <location>
        <begin position="72"/>
        <end position="95"/>
    </location>
</feature>
<dbReference type="PRINTS" id="PR01036">
    <property type="entry name" value="TCRTETB"/>
</dbReference>
<dbReference type="Gene3D" id="1.20.1250.20">
    <property type="entry name" value="MFS general substrate transporter like domains"/>
    <property type="match status" value="1"/>
</dbReference>
<dbReference type="InterPro" id="IPR020846">
    <property type="entry name" value="MFS_dom"/>
</dbReference>